<evidence type="ECO:0000259" key="6">
    <source>
        <dbReference type="PROSITE" id="PS50995"/>
    </source>
</evidence>
<organism evidence="7 8">
    <name type="scientific">Pendulispora brunnea</name>
    <dbReference type="NCBI Taxonomy" id="2905690"/>
    <lineage>
        <taxon>Bacteria</taxon>
        <taxon>Pseudomonadati</taxon>
        <taxon>Myxococcota</taxon>
        <taxon>Myxococcia</taxon>
        <taxon>Myxococcales</taxon>
        <taxon>Sorangiineae</taxon>
        <taxon>Pendulisporaceae</taxon>
        <taxon>Pendulispora</taxon>
    </lineage>
</organism>
<comment type="subcellular location">
    <subcellularLocation>
        <location evidence="1">Cytoplasm</location>
    </subcellularLocation>
</comment>
<dbReference type="EMBL" id="CP089982">
    <property type="protein sequence ID" value="WXA96099.1"/>
    <property type="molecule type" value="Genomic_DNA"/>
</dbReference>
<gene>
    <name evidence="7" type="ORF">LZC95_04500</name>
</gene>
<keyword evidence="4" id="KW-0238">DNA-binding</keyword>
<keyword evidence="5" id="KW-0804">Transcription</keyword>
<dbReference type="PROSITE" id="PS50995">
    <property type="entry name" value="HTH_MARR_2"/>
    <property type="match status" value="1"/>
</dbReference>
<keyword evidence="8" id="KW-1185">Reference proteome</keyword>
<name>A0ABZ2KGP5_9BACT</name>
<evidence type="ECO:0000256" key="3">
    <source>
        <dbReference type="ARBA" id="ARBA00023015"/>
    </source>
</evidence>
<evidence type="ECO:0000256" key="4">
    <source>
        <dbReference type="ARBA" id="ARBA00023125"/>
    </source>
</evidence>
<dbReference type="InterPro" id="IPR036388">
    <property type="entry name" value="WH-like_DNA-bd_sf"/>
</dbReference>
<evidence type="ECO:0000313" key="7">
    <source>
        <dbReference type="EMBL" id="WXA96099.1"/>
    </source>
</evidence>
<feature type="domain" description="HTH marR-type" evidence="6">
    <location>
        <begin position="10"/>
        <end position="147"/>
    </location>
</feature>
<evidence type="ECO:0000313" key="8">
    <source>
        <dbReference type="Proteomes" id="UP001379533"/>
    </source>
</evidence>
<dbReference type="PANTHER" id="PTHR33164">
    <property type="entry name" value="TRANSCRIPTIONAL REGULATOR, MARR FAMILY"/>
    <property type="match status" value="1"/>
</dbReference>
<dbReference type="InterPro" id="IPR055166">
    <property type="entry name" value="Transc_reg_Sar_Rot_HTH"/>
</dbReference>
<dbReference type="InterPro" id="IPR039422">
    <property type="entry name" value="MarR/SlyA-like"/>
</dbReference>
<keyword evidence="3" id="KW-0805">Transcription regulation</keyword>
<protein>
    <submittedName>
        <fullName evidence="7">MarR family transcriptional regulator</fullName>
    </submittedName>
</protein>
<dbReference type="RefSeq" id="WP_394846710.1">
    <property type="nucleotide sequence ID" value="NZ_CP089982.1"/>
</dbReference>
<keyword evidence="2" id="KW-0963">Cytoplasm</keyword>
<reference evidence="7 8" key="1">
    <citation type="submission" date="2021-12" db="EMBL/GenBank/DDBJ databases">
        <title>Discovery of the Pendulisporaceae a myxobacterial family with distinct sporulation behavior and unique specialized metabolism.</title>
        <authorList>
            <person name="Garcia R."/>
            <person name="Popoff A."/>
            <person name="Bader C.D."/>
            <person name="Loehr J."/>
            <person name="Walesch S."/>
            <person name="Walt C."/>
            <person name="Boldt J."/>
            <person name="Bunk B."/>
            <person name="Haeckl F.J.F.P.J."/>
            <person name="Gunesch A.P."/>
            <person name="Birkelbach J."/>
            <person name="Nuebel U."/>
            <person name="Pietschmann T."/>
            <person name="Bach T."/>
            <person name="Mueller R."/>
        </authorList>
    </citation>
    <scope>NUCLEOTIDE SEQUENCE [LARGE SCALE GENOMIC DNA]</scope>
    <source>
        <strain evidence="7 8">MSr12523</strain>
    </source>
</reference>
<dbReference type="InterPro" id="IPR036390">
    <property type="entry name" value="WH_DNA-bd_sf"/>
</dbReference>
<dbReference type="PRINTS" id="PR00598">
    <property type="entry name" value="HTHMARR"/>
</dbReference>
<dbReference type="InterPro" id="IPR011991">
    <property type="entry name" value="ArsR-like_HTH"/>
</dbReference>
<dbReference type="SUPFAM" id="SSF46785">
    <property type="entry name" value="Winged helix' DNA-binding domain"/>
    <property type="match status" value="1"/>
</dbReference>
<dbReference type="CDD" id="cd00090">
    <property type="entry name" value="HTH_ARSR"/>
    <property type="match status" value="1"/>
</dbReference>
<sequence length="165" mass="18412">MVAMKDLTLEDQLCFALYGASVAVQRAYKPLLDELGITYPQYLALSSLWENDRQTVGSIARRLDLEPSTITPILKRLEQAGFVTRKRQANDERQVVVRLTAAGRSMRQRSMCLPMRLFEAAGMPPSRLISLLKEVKAFREAVARSSRRDIPAVPRGLTAPVNAPA</sequence>
<dbReference type="Proteomes" id="UP001379533">
    <property type="component" value="Chromosome"/>
</dbReference>
<evidence type="ECO:0000256" key="2">
    <source>
        <dbReference type="ARBA" id="ARBA00022490"/>
    </source>
</evidence>
<dbReference type="Gene3D" id="1.10.10.10">
    <property type="entry name" value="Winged helix-like DNA-binding domain superfamily/Winged helix DNA-binding domain"/>
    <property type="match status" value="1"/>
</dbReference>
<dbReference type="InterPro" id="IPR000835">
    <property type="entry name" value="HTH_MarR-typ"/>
</dbReference>
<dbReference type="SMART" id="SM00347">
    <property type="entry name" value="HTH_MARR"/>
    <property type="match status" value="1"/>
</dbReference>
<evidence type="ECO:0000256" key="1">
    <source>
        <dbReference type="ARBA" id="ARBA00004496"/>
    </source>
</evidence>
<dbReference type="Pfam" id="PF22381">
    <property type="entry name" value="Staph_reg_Sar_Rot"/>
    <property type="match status" value="1"/>
</dbReference>
<accession>A0ABZ2KGP5</accession>
<evidence type="ECO:0000256" key="5">
    <source>
        <dbReference type="ARBA" id="ARBA00023163"/>
    </source>
</evidence>
<proteinExistence type="predicted"/>
<dbReference type="PANTHER" id="PTHR33164:SF5">
    <property type="entry name" value="ORGANIC HYDROPEROXIDE RESISTANCE TRANSCRIPTIONAL REGULATOR"/>
    <property type="match status" value="1"/>
</dbReference>